<protein>
    <recommendedName>
        <fullName evidence="4">Pre-rRNA-processing protein Ipi1 N-terminal domain-containing protein</fullName>
    </recommendedName>
</protein>
<evidence type="ECO:0000313" key="2">
    <source>
        <dbReference type="EMBL" id="KAK8854000.1"/>
    </source>
</evidence>
<dbReference type="EMBL" id="JAPFFF010000021">
    <property type="protein sequence ID" value="KAK8854000.1"/>
    <property type="molecule type" value="Genomic_DNA"/>
</dbReference>
<reference evidence="2 3" key="1">
    <citation type="submission" date="2024-04" db="EMBL/GenBank/DDBJ databases">
        <title>Tritrichomonas musculus Genome.</title>
        <authorList>
            <person name="Alves-Ferreira E."/>
            <person name="Grigg M."/>
            <person name="Lorenzi H."/>
            <person name="Galac M."/>
        </authorList>
    </citation>
    <scope>NUCLEOTIDE SEQUENCE [LARGE SCALE GENOMIC DNA]</scope>
    <source>
        <strain evidence="2 3">EAF2021</strain>
    </source>
</reference>
<evidence type="ECO:0008006" key="4">
    <source>
        <dbReference type="Google" id="ProtNLM"/>
    </source>
</evidence>
<evidence type="ECO:0000256" key="1">
    <source>
        <dbReference type="SAM" id="MobiDB-lite"/>
    </source>
</evidence>
<organism evidence="2 3">
    <name type="scientific">Tritrichomonas musculus</name>
    <dbReference type="NCBI Taxonomy" id="1915356"/>
    <lineage>
        <taxon>Eukaryota</taxon>
        <taxon>Metamonada</taxon>
        <taxon>Parabasalia</taxon>
        <taxon>Tritrichomonadida</taxon>
        <taxon>Tritrichomonadidae</taxon>
        <taxon>Tritrichomonas</taxon>
    </lineage>
</organism>
<dbReference type="Gene3D" id="1.25.10.10">
    <property type="entry name" value="Leucine-rich Repeat Variant"/>
    <property type="match status" value="1"/>
</dbReference>
<dbReference type="SUPFAM" id="SSF48371">
    <property type="entry name" value="ARM repeat"/>
    <property type="match status" value="1"/>
</dbReference>
<keyword evidence="3" id="KW-1185">Reference proteome</keyword>
<evidence type="ECO:0000313" key="3">
    <source>
        <dbReference type="Proteomes" id="UP001470230"/>
    </source>
</evidence>
<sequence>MGKVNLNKKNKSEKDATFKKKKVLGKGKHQHLSHTKIDLETATLKVPTQSRYENVEKEPQGPTMQQMLDLITLCHSDNEKKVKNALDSFLSFLPRAPDLFLQKISEVLAATLHHLRSPDPKIRESAKKLISWIFGRYARQCSPFIPVFIRHIGAIVANSSTIIKMQSAFLLEKISTLPNLQPLPSLFELFPKMVSYSTTPNDFSQFSKIITQILSKFSEKTSSNQNYHSFEDFQFPQLFPDNSVTFAQRFTSKCAFESSEIESIQNLVDSLQHSFQLISGESDSLAVSDLCGLLLAINNLQLDINLDPFFEFVGSKFPYEEGSTKSNVNISKFLIHNKSFHPKIKEFLSSIPTSIDNIVLFATIGDFSSEIAQFPELSCCIPELCKASISDEAAPFVADAILQSIITEETITKRSIRALISISKKNDDFQQKLIQCLISRLPSSSLAIADLFLILISSSAPLNRQFLKDFSIFISNDSEIDEELCKKCVDSVAITNTSTDCVALLCFLMTVGSRRVSMRQFCKNHISRLHILADNDSKPFFSHLDLDNWAIL</sequence>
<feature type="compositionally biased region" description="Basic residues" evidence="1">
    <location>
        <begin position="19"/>
        <end position="32"/>
    </location>
</feature>
<dbReference type="InterPro" id="IPR016024">
    <property type="entry name" value="ARM-type_fold"/>
</dbReference>
<comment type="caution">
    <text evidence="2">The sequence shown here is derived from an EMBL/GenBank/DDBJ whole genome shotgun (WGS) entry which is preliminary data.</text>
</comment>
<dbReference type="Proteomes" id="UP001470230">
    <property type="component" value="Unassembled WGS sequence"/>
</dbReference>
<gene>
    <name evidence="2" type="ORF">M9Y10_016549</name>
</gene>
<feature type="region of interest" description="Disordered" evidence="1">
    <location>
        <begin position="1"/>
        <end position="32"/>
    </location>
</feature>
<name>A0ABR2HWM7_9EUKA</name>
<accession>A0ABR2HWM7</accession>
<dbReference type="InterPro" id="IPR011989">
    <property type="entry name" value="ARM-like"/>
</dbReference>
<proteinExistence type="predicted"/>